<gene>
    <name evidence="1" type="ORF">B9L19_13755</name>
</gene>
<evidence type="ECO:0000313" key="2">
    <source>
        <dbReference type="Proteomes" id="UP000198378"/>
    </source>
</evidence>
<evidence type="ECO:0000313" key="1">
    <source>
        <dbReference type="EMBL" id="OXB86580.1"/>
    </source>
</evidence>
<sequence length="82" mass="8924">MALIEKVHSSLEELQELVNQTTDPLEREGLIAFINCITPHLETASATFLGKIAQVIGSDISAAGSIEEALEALKENFEIEIE</sequence>
<accession>A0A226Q4J2</accession>
<dbReference type="RefSeq" id="WP_047753470.1">
    <property type="nucleotide sequence ID" value="NZ_CP018058.1"/>
</dbReference>
<comment type="caution">
    <text evidence="1">The sequence shown here is derived from an EMBL/GenBank/DDBJ whole genome shotgun (WGS) entry which is preliminary data.</text>
</comment>
<dbReference type="AlphaFoldDB" id="A0A226Q4J2"/>
<dbReference type="Proteomes" id="UP000198378">
    <property type="component" value="Unassembled WGS sequence"/>
</dbReference>
<reference evidence="1 2" key="1">
    <citation type="submission" date="2017-05" db="EMBL/GenBank/DDBJ databases">
        <title>The genome sequence of Geobacillus thermocatenulatus DSM 730.</title>
        <authorList>
            <person name="Ramaloko W.T."/>
            <person name="Koen N."/>
            <person name="Polliack S."/>
            <person name="Aliyu H."/>
            <person name="Lebre P."/>
            <person name="Mohr T."/>
            <person name="Oswald F."/>
            <person name="Zwick M."/>
            <person name="Neumann A."/>
            <person name="Syldatk C."/>
            <person name="Cowan D."/>
            <person name="De Maayer P."/>
        </authorList>
    </citation>
    <scope>NUCLEOTIDE SEQUENCE [LARGE SCALE GENOMIC DNA]</scope>
    <source>
        <strain evidence="1 2">BGSC 93A1</strain>
    </source>
</reference>
<proteinExistence type="predicted"/>
<dbReference type="KEGG" id="gtm:GT3921_14880"/>
<dbReference type="EMBL" id="NEWK01000002">
    <property type="protein sequence ID" value="OXB86580.1"/>
    <property type="molecule type" value="Genomic_DNA"/>
</dbReference>
<protein>
    <submittedName>
        <fullName evidence="1">Uncharacterized protein</fullName>
    </submittedName>
</protein>
<name>A0A226Q4J2_9BACL</name>
<organism evidence="1 2">
    <name type="scientific">Geobacillus thermocatenulatus</name>
    <dbReference type="NCBI Taxonomy" id="33938"/>
    <lineage>
        <taxon>Bacteria</taxon>
        <taxon>Bacillati</taxon>
        <taxon>Bacillota</taxon>
        <taxon>Bacilli</taxon>
        <taxon>Bacillales</taxon>
        <taxon>Anoxybacillaceae</taxon>
        <taxon>Geobacillus</taxon>
        <taxon>Geobacillus thermoleovorans group</taxon>
    </lineage>
</organism>
<keyword evidence="2" id="KW-1185">Reference proteome</keyword>